<dbReference type="EMBL" id="CP119326">
    <property type="protein sequence ID" value="WEK41539.1"/>
    <property type="molecule type" value="Genomic_DNA"/>
</dbReference>
<dbReference type="InterPro" id="IPR007627">
    <property type="entry name" value="RNA_pol_sigma70_r2"/>
</dbReference>
<dbReference type="InterPro" id="IPR014284">
    <property type="entry name" value="RNA_pol_sigma-70_dom"/>
</dbReference>
<dbReference type="GO" id="GO:0006352">
    <property type="term" value="P:DNA-templated transcription initiation"/>
    <property type="evidence" value="ECO:0007669"/>
    <property type="project" value="InterPro"/>
</dbReference>
<sequence>MPHEPALRAWLLRRRVDGLDPDDVIQEAYSLLAARDRVDDIRHPKAYLFQTARSLISAHVRRTRIVPFQALDDLDDGDLPETAPSPERIASDRDALRRLAEAIAALPPQAQRALILRRVHDLSQKEIARRMGISENTVEKHIARGLRLLIAWRTGGGKAPPRSSSFMQPATGAPDGRKTDQPTDRRPGRRLGRPPRPGRPVRG</sequence>
<proteinExistence type="inferred from homology"/>
<evidence type="ECO:0000256" key="5">
    <source>
        <dbReference type="SAM" id="MobiDB-lite"/>
    </source>
</evidence>
<keyword evidence="4" id="KW-0804">Transcription</keyword>
<evidence type="ECO:0000256" key="1">
    <source>
        <dbReference type="ARBA" id="ARBA00010641"/>
    </source>
</evidence>
<dbReference type="InterPro" id="IPR036388">
    <property type="entry name" value="WH-like_DNA-bd_sf"/>
</dbReference>
<keyword evidence="2" id="KW-0805">Transcription regulation</keyword>
<dbReference type="Gene3D" id="1.10.10.10">
    <property type="entry name" value="Winged helix-like DNA-binding domain superfamily/Winged helix DNA-binding domain"/>
    <property type="match status" value="1"/>
</dbReference>
<dbReference type="Proteomes" id="UP001213664">
    <property type="component" value="Chromosome"/>
</dbReference>
<dbReference type="InterPro" id="IPR013325">
    <property type="entry name" value="RNA_pol_sigma_r2"/>
</dbReference>
<name>A0AAJ6BMX7_9CAUL</name>
<feature type="domain" description="RNA polymerase sigma-70 region 2" evidence="6">
    <location>
        <begin position="3"/>
        <end position="64"/>
    </location>
</feature>
<evidence type="ECO:0000256" key="2">
    <source>
        <dbReference type="ARBA" id="ARBA00023015"/>
    </source>
</evidence>
<evidence type="ECO:0000256" key="3">
    <source>
        <dbReference type="ARBA" id="ARBA00023082"/>
    </source>
</evidence>
<evidence type="ECO:0000256" key="4">
    <source>
        <dbReference type="ARBA" id="ARBA00023163"/>
    </source>
</evidence>
<dbReference type="Gene3D" id="1.10.1740.10">
    <property type="match status" value="1"/>
</dbReference>
<accession>A0AAJ6BMX7</accession>
<dbReference type="PANTHER" id="PTHR43133:SF63">
    <property type="entry name" value="RNA POLYMERASE SIGMA FACTOR FECI-RELATED"/>
    <property type="match status" value="1"/>
</dbReference>
<dbReference type="SUPFAM" id="SSF88659">
    <property type="entry name" value="Sigma3 and sigma4 domains of RNA polymerase sigma factors"/>
    <property type="match status" value="1"/>
</dbReference>
<dbReference type="GO" id="GO:0003677">
    <property type="term" value="F:DNA binding"/>
    <property type="evidence" value="ECO:0007669"/>
    <property type="project" value="InterPro"/>
</dbReference>
<gene>
    <name evidence="8" type="ORF">P0Y50_07040</name>
</gene>
<dbReference type="Pfam" id="PF04542">
    <property type="entry name" value="Sigma70_r2"/>
    <property type="match status" value="1"/>
</dbReference>
<evidence type="ECO:0000313" key="8">
    <source>
        <dbReference type="EMBL" id="WEK41539.1"/>
    </source>
</evidence>
<dbReference type="SUPFAM" id="SSF88946">
    <property type="entry name" value="Sigma2 domain of RNA polymerase sigma factors"/>
    <property type="match status" value="1"/>
</dbReference>
<feature type="region of interest" description="Disordered" evidence="5">
    <location>
        <begin position="157"/>
        <end position="203"/>
    </location>
</feature>
<evidence type="ECO:0000259" key="7">
    <source>
        <dbReference type="Pfam" id="PF08281"/>
    </source>
</evidence>
<feature type="compositionally biased region" description="Basic and acidic residues" evidence="5">
    <location>
        <begin position="175"/>
        <end position="186"/>
    </location>
</feature>
<dbReference type="InterPro" id="IPR039425">
    <property type="entry name" value="RNA_pol_sigma-70-like"/>
</dbReference>
<feature type="domain" description="RNA polymerase sigma factor 70 region 4 type 2" evidence="7">
    <location>
        <begin position="97"/>
        <end position="149"/>
    </location>
</feature>
<dbReference type="InterPro" id="IPR013249">
    <property type="entry name" value="RNA_pol_sigma70_r4_t2"/>
</dbReference>
<dbReference type="InterPro" id="IPR013324">
    <property type="entry name" value="RNA_pol_sigma_r3/r4-like"/>
</dbReference>
<protein>
    <submittedName>
        <fullName evidence="8">Sigma-70 family RNA polymerase sigma factor</fullName>
    </submittedName>
</protein>
<organism evidence="8 9">
    <name type="scientific">Candidatus Brevundimonas colombiensis</name>
    <dbReference type="NCBI Taxonomy" id="3121376"/>
    <lineage>
        <taxon>Bacteria</taxon>
        <taxon>Pseudomonadati</taxon>
        <taxon>Pseudomonadota</taxon>
        <taxon>Alphaproteobacteria</taxon>
        <taxon>Caulobacterales</taxon>
        <taxon>Caulobacteraceae</taxon>
        <taxon>Brevundimonas</taxon>
    </lineage>
</organism>
<dbReference type="NCBIfam" id="TIGR02937">
    <property type="entry name" value="sigma70-ECF"/>
    <property type="match status" value="1"/>
</dbReference>
<dbReference type="GO" id="GO:0016987">
    <property type="term" value="F:sigma factor activity"/>
    <property type="evidence" value="ECO:0007669"/>
    <property type="project" value="UniProtKB-KW"/>
</dbReference>
<feature type="compositionally biased region" description="Pro residues" evidence="5">
    <location>
        <begin position="194"/>
        <end position="203"/>
    </location>
</feature>
<dbReference type="CDD" id="cd06171">
    <property type="entry name" value="Sigma70_r4"/>
    <property type="match status" value="1"/>
</dbReference>
<dbReference type="PANTHER" id="PTHR43133">
    <property type="entry name" value="RNA POLYMERASE ECF-TYPE SIGMA FACTO"/>
    <property type="match status" value="1"/>
</dbReference>
<evidence type="ECO:0000259" key="6">
    <source>
        <dbReference type="Pfam" id="PF04542"/>
    </source>
</evidence>
<dbReference type="Pfam" id="PF08281">
    <property type="entry name" value="Sigma70_r4_2"/>
    <property type="match status" value="1"/>
</dbReference>
<reference evidence="8" key="1">
    <citation type="submission" date="2023-03" db="EMBL/GenBank/DDBJ databases">
        <title>Andean soil-derived lignocellulolytic bacterial consortium as a source of novel taxa and putative plastic-active enzymes.</title>
        <authorList>
            <person name="Diaz-Garcia L."/>
            <person name="Chuvochina M."/>
            <person name="Feuerriegel G."/>
            <person name="Bunk B."/>
            <person name="Sproer C."/>
            <person name="Streit W.R."/>
            <person name="Rodriguez L.M."/>
            <person name="Overmann J."/>
            <person name="Jimenez D.J."/>
        </authorList>
    </citation>
    <scope>NUCLEOTIDE SEQUENCE</scope>
    <source>
        <strain evidence="8">MAG 833</strain>
    </source>
</reference>
<dbReference type="AlphaFoldDB" id="A0AAJ6BMX7"/>
<keyword evidence="3" id="KW-0731">Sigma factor</keyword>
<comment type="similarity">
    <text evidence="1">Belongs to the sigma-70 factor family. ECF subfamily.</text>
</comment>
<evidence type="ECO:0000313" key="9">
    <source>
        <dbReference type="Proteomes" id="UP001213664"/>
    </source>
</evidence>